<feature type="compositionally biased region" description="Polar residues" evidence="1">
    <location>
        <begin position="16"/>
        <end position="29"/>
    </location>
</feature>
<dbReference type="Proteomes" id="UP000800094">
    <property type="component" value="Unassembled WGS sequence"/>
</dbReference>
<accession>A0A6A6HWW0</accession>
<dbReference type="RefSeq" id="XP_033677521.1">
    <property type="nucleotide sequence ID" value="XM_033834034.1"/>
</dbReference>
<evidence type="ECO:0000313" key="3">
    <source>
        <dbReference type="Proteomes" id="UP000800094"/>
    </source>
</evidence>
<dbReference type="GeneID" id="54587364"/>
<dbReference type="OrthoDB" id="3797010at2759"/>
<proteinExistence type="predicted"/>
<evidence type="ECO:0000256" key="1">
    <source>
        <dbReference type="SAM" id="MobiDB-lite"/>
    </source>
</evidence>
<name>A0A6A6HWW0_9PLEO</name>
<reference evidence="2" key="1">
    <citation type="journal article" date="2020" name="Stud. Mycol.">
        <title>101 Dothideomycetes genomes: a test case for predicting lifestyles and emergence of pathogens.</title>
        <authorList>
            <person name="Haridas S."/>
            <person name="Albert R."/>
            <person name="Binder M."/>
            <person name="Bloem J."/>
            <person name="Labutti K."/>
            <person name="Salamov A."/>
            <person name="Andreopoulos B."/>
            <person name="Baker S."/>
            <person name="Barry K."/>
            <person name="Bills G."/>
            <person name="Bluhm B."/>
            <person name="Cannon C."/>
            <person name="Castanera R."/>
            <person name="Culley D."/>
            <person name="Daum C."/>
            <person name="Ezra D."/>
            <person name="Gonzalez J."/>
            <person name="Henrissat B."/>
            <person name="Kuo A."/>
            <person name="Liang C."/>
            <person name="Lipzen A."/>
            <person name="Lutzoni F."/>
            <person name="Magnuson J."/>
            <person name="Mondo S."/>
            <person name="Nolan M."/>
            <person name="Ohm R."/>
            <person name="Pangilinan J."/>
            <person name="Park H.-J."/>
            <person name="Ramirez L."/>
            <person name="Alfaro M."/>
            <person name="Sun H."/>
            <person name="Tritt A."/>
            <person name="Yoshinaga Y."/>
            <person name="Zwiers L.-H."/>
            <person name="Turgeon B."/>
            <person name="Goodwin S."/>
            <person name="Spatafora J."/>
            <person name="Crous P."/>
            <person name="Grigoriev I."/>
        </authorList>
    </citation>
    <scope>NUCLEOTIDE SEQUENCE</scope>
    <source>
        <strain evidence="2">CBS 122368</strain>
    </source>
</reference>
<feature type="region of interest" description="Disordered" evidence="1">
    <location>
        <begin position="1"/>
        <end position="39"/>
    </location>
</feature>
<keyword evidence="3" id="KW-1185">Reference proteome</keyword>
<feature type="compositionally biased region" description="Basic and acidic residues" evidence="1">
    <location>
        <begin position="30"/>
        <end position="39"/>
    </location>
</feature>
<gene>
    <name evidence="2" type="ORF">BU26DRAFT_570601</name>
</gene>
<feature type="region of interest" description="Disordered" evidence="1">
    <location>
        <begin position="141"/>
        <end position="160"/>
    </location>
</feature>
<dbReference type="EMBL" id="ML987207">
    <property type="protein sequence ID" value="KAF2242517.1"/>
    <property type="molecule type" value="Genomic_DNA"/>
</dbReference>
<feature type="compositionally biased region" description="Pro residues" evidence="1">
    <location>
        <begin position="143"/>
        <end position="155"/>
    </location>
</feature>
<sequence>MYSSSKNPPSWPNPSTRSSTESGPQSSNHESPRVSTEERPRFLLHKSPIRIPREAKWICSTCGVPHAFTRTAAIRPLGYLICGLCGTVANYTVELRNMSHLQRLWGTSFMLSIPPGELAPPRTVFVWVCCHCGRSHQQYPVPLHRPPTPPTPPPSGLRRPSFRGRFLGSLRKEKQEESEVPIKDLITSHAPGAQSEERRAYRVKFTESWCKCGHNACVICLLVKVEWEEEWVSIVA</sequence>
<evidence type="ECO:0000313" key="2">
    <source>
        <dbReference type="EMBL" id="KAF2242517.1"/>
    </source>
</evidence>
<protein>
    <submittedName>
        <fullName evidence="2">Uncharacterized protein</fullName>
    </submittedName>
</protein>
<dbReference type="AlphaFoldDB" id="A0A6A6HWW0"/>
<organism evidence="2 3">
    <name type="scientific">Trematosphaeria pertusa</name>
    <dbReference type="NCBI Taxonomy" id="390896"/>
    <lineage>
        <taxon>Eukaryota</taxon>
        <taxon>Fungi</taxon>
        <taxon>Dikarya</taxon>
        <taxon>Ascomycota</taxon>
        <taxon>Pezizomycotina</taxon>
        <taxon>Dothideomycetes</taxon>
        <taxon>Pleosporomycetidae</taxon>
        <taxon>Pleosporales</taxon>
        <taxon>Massarineae</taxon>
        <taxon>Trematosphaeriaceae</taxon>
        <taxon>Trematosphaeria</taxon>
    </lineage>
</organism>